<keyword evidence="1 4" id="KW-0963">Cytoplasm</keyword>
<comment type="function">
    <text evidence="4">Component of the eukaryotic translation initiation factor 3 (eIF-3) complex, which is involved in protein synthesis of a specialized repertoire of mRNAs and, together with other initiation factors, stimulates binding of mRNA and methionyl-tRNAi to the 40S ribosome. The eIF-3 complex specifically targets and initiates translation of a subset of mRNAs involved in cell proliferation.</text>
</comment>
<dbReference type="PANTHER" id="PTHR13242:SF0">
    <property type="entry name" value="EUKARYOTIC TRANSLATION INITIATION FACTOR 3 SUBUNIT L"/>
    <property type="match status" value="1"/>
</dbReference>
<dbReference type="InterPro" id="IPR011990">
    <property type="entry name" value="TPR-like_helical_dom_sf"/>
</dbReference>
<protein>
    <recommendedName>
        <fullName evidence="4">Eukaryotic translation initiation factor 3 subunit L</fullName>
        <shortName evidence="4">eIF3l</shortName>
    </recommendedName>
</protein>
<comment type="subcellular location">
    <subcellularLocation>
        <location evidence="4">Cytoplasm</location>
    </subcellularLocation>
</comment>
<dbReference type="Pfam" id="PF10255">
    <property type="entry name" value="Paf67"/>
    <property type="match status" value="1"/>
</dbReference>
<dbReference type="AlphaFoldDB" id="A0A7S3UZP3"/>
<dbReference type="PANTHER" id="PTHR13242">
    <property type="entry name" value="EUKARYOTIC TRANSLATION INITIATION FACTOR 3"/>
    <property type="match status" value="1"/>
</dbReference>
<dbReference type="HAMAP" id="MF_03011">
    <property type="entry name" value="eIF3l"/>
    <property type="match status" value="1"/>
</dbReference>
<dbReference type="GO" id="GO:0005852">
    <property type="term" value="C:eukaryotic translation initiation factor 3 complex"/>
    <property type="evidence" value="ECO:0007669"/>
    <property type="project" value="UniProtKB-UniRule"/>
</dbReference>
<gene>
    <name evidence="6" type="ORF">ASTO00021_LOCUS12179</name>
</gene>
<evidence type="ECO:0000256" key="4">
    <source>
        <dbReference type="HAMAP-Rule" id="MF_03011"/>
    </source>
</evidence>
<comment type="similarity">
    <text evidence="4">Belongs to the eIF-3 subunit L family.</text>
</comment>
<evidence type="ECO:0000256" key="5">
    <source>
        <dbReference type="SAM" id="MobiDB-lite"/>
    </source>
</evidence>
<keyword evidence="3 4" id="KW-0648">Protein biosynthesis</keyword>
<reference evidence="6" key="1">
    <citation type="submission" date="2021-01" db="EMBL/GenBank/DDBJ databases">
        <authorList>
            <person name="Corre E."/>
            <person name="Pelletier E."/>
            <person name="Niang G."/>
            <person name="Scheremetjew M."/>
            <person name="Finn R."/>
            <person name="Kale V."/>
            <person name="Holt S."/>
            <person name="Cochrane G."/>
            <person name="Meng A."/>
            <person name="Brown T."/>
            <person name="Cohen L."/>
        </authorList>
    </citation>
    <scope>NUCLEOTIDE SEQUENCE</scope>
    <source>
        <strain evidence="6">GSBS06</strain>
    </source>
</reference>
<dbReference type="GO" id="GO:0001732">
    <property type="term" value="P:formation of cytoplasmic translation initiation complex"/>
    <property type="evidence" value="ECO:0007669"/>
    <property type="project" value="UniProtKB-UniRule"/>
</dbReference>
<proteinExistence type="inferred from homology"/>
<dbReference type="InterPro" id="IPR019382">
    <property type="entry name" value="eIF3l"/>
</dbReference>
<keyword evidence="2 4" id="KW-0396">Initiation factor</keyword>
<accession>A0A7S3UZP3</accession>
<evidence type="ECO:0000313" key="6">
    <source>
        <dbReference type="EMBL" id="CAE0442061.1"/>
    </source>
</evidence>
<dbReference type="GO" id="GO:0033290">
    <property type="term" value="C:eukaryotic 48S preinitiation complex"/>
    <property type="evidence" value="ECO:0007669"/>
    <property type="project" value="UniProtKB-UniRule"/>
</dbReference>
<comment type="subunit">
    <text evidence="4">Component of the eukaryotic translation initiation factor 3 (eIF-3) complex.</text>
</comment>
<dbReference type="GO" id="GO:0016282">
    <property type="term" value="C:eukaryotic 43S preinitiation complex"/>
    <property type="evidence" value="ECO:0007669"/>
    <property type="project" value="UniProtKB-UniRule"/>
</dbReference>
<evidence type="ECO:0000256" key="3">
    <source>
        <dbReference type="ARBA" id="ARBA00022917"/>
    </source>
</evidence>
<dbReference type="EMBL" id="HBIN01016049">
    <property type="protein sequence ID" value="CAE0442061.1"/>
    <property type="molecule type" value="Transcribed_RNA"/>
</dbReference>
<organism evidence="6">
    <name type="scientific">Aplanochytrium stocchinoi</name>
    <dbReference type="NCBI Taxonomy" id="215587"/>
    <lineage>
        <taxon>Eukaryota</taxon>
        <taxon>Sar</taxon>
        <taxon>Stramenopiles</taxon>
        <taxon>Bigyra</taxon>
        <taxon>Labyrinthulomycetes</taxon>
        <taxon>Thraustochytrida</taxon>
        <taxon>Thraustochytriidae</taxon>
        <taxon>Aplanochytrium</taxon>
    </lineage>
</organism>
<sequence>MFRGNDEAFAAPVAVGGMGIPQDPTQVMGGFGDGPGLGGGTPQMQSGFGDSGQAGFMLTERVRAYIIDFYMKMCENNTSDVRYLYFREWTSLTNNYYKDTEWPNENEISSLVDENEVFIHCYKELYYRHIFVHGSPLLHHRVESWENYKALFDMFLDGANTSSLQLPLEWLGDMIDEFLYQFEDFCSYRHKLTRLSEEELETLENQPDVWNVHMVLGYLTSFVDRSGIVKMLNDPNKQVGNRLSVLESLGYYSLIGLCRVHCLTGDYRLALQQLNPIDVDDKRALFTRIASTHLSLYYYLGFAYMMMKRYADAVNVFSTVLLAHRGSRGRATCFSDGQINSKYDKIRALCAMSVALSPGLALDEQVRQLLMEKYDEVMPRLMQRREENFEELFRYGCPKFITPSTPNYSNLEDRHREAYNLQLKWFLTEVRSQATLPEIRSYLKLYTSIPIMKLSQFCDLSDEVFIEKLMSIKHKSYQLVNPRNGSPALDGIRSCATDVHFYMSEDMLHVDETGRVQRFSEYFMTHSLKFQTAIDDLRSTDPRRRHHQKKKHNDRKQ</sequence>
<evidence type="ECO:0000256" key="1">
    <source>
        <dbReference type="ARBA" id="ARBA00022490"/>
    </source>
</evidence>
<feature type="compositionally biased region" description="Basic residues" evidence="5">
    <location>
        <begin position="543"/>
        <end position="557"/>
    </location>
</feature>
<dbReference type="GO" id="GO:0003743">
    <property type="term" value="F:translation initiation factor activity"/>
    <property type="evidence" value="ECO:0007669"/>
    <property type="project" value="UniProtKB-UniRule"/>
</dbReference>
<feature type="region of interest" description="Disordered" evidence="5">
    <location>
        <begin position="535"/>
        <end position="557"/>
    </location>
</feature>
<evidence type="ECO:0000256" key="2">
    <source>
        <dbReference type="ARBA" id="ARBA00022540"/>
    </source>
</evidence>
<dbReference type="SUPFAM" id="SSF48452">
    <property type="entry name" value="TPR-like"/>
    <property type="match status" value="1"/>
</dbReference>
<name>A0A7S3UZP3_9STRA</name>